<dbReference type="RefSeq" id="WP_343915136.1">
    <property type="nucleotide sequence ID" value="NZ_BAAAJT010000002.1"/>
</dbReference>
<keyword evidence="2 7" id="KW-0812">Transmembrane</keyword>
<evidence type="ECO:0000256" key="4">
    <source>
        <dbReference type="ARBA" id="ARBA00023136"/>
    </source>
</evidence>
<evidence type="ECO:0000256" key="6">
    <source>
        <dbReference type="ARBA" id="ARBA00023316"/>
    </source>
</evidence>
<dbReference type="PANTHER" id="PTHR30518:SF2">
    <property type="entry name" value="ENDOLYTIC MUREIN TRANSGLYCOSYLASE"/>
    <property type="match status" value="1"/>
</dbReference>
<comment type="subcellular location">
    <subcellularLocation>
        <location evidence="7">Cell membrane</location>
        <topology evidence="7">Single-pass membrane protein</topology>
    </subcellularLocation>
</comment>
<keyword evidence="10" id="KW-1185">Reference proteome</keyword>
<dbReference type="EMBL" id="JBHUGD010000001">
    <property type="protein sequence ID" value="MFD1945953.1"/>
    <property type="molecule type" value="Genomic_DNA"/>
</dbReference>
<organism evidence="9 10">
    <name type="scientific">Nocardioides aestuarii</name>
    <dbReference type="NCBI Taxonomy" id="252231"/>
    <lineage>
        <taxon>Bacteria</taxon>
        <taxon>Bacillati</taxon>
        <taxon>Actinomycetota</taxon>
        <taxon>Actinomycetes</taxon>
        <taxon>Propionibacteriales</taxon>
        <taxon>Nocardioidaceae</taxon>
        <taxon>Nocardioides</taxon>
    </lineage>
</organism>
<keyword evidence="1 7" id="KW-1003">Cell membrane</keyword>
<feature type="transmembrane region" description="Helical" evidence="7">
    <location>
        <begin position="38"/>
        <end position="57"/>
    </location>
</feature>
<comment type="catalytic activity">
    <reaction evidence="7">
        <text>a peptidoglycan chain = a peptidoglycan chain with N-acetyl-1,6-anhydromuramyl-[peptide] at the reducing end + a peptidoglycan chain with N-acetylglucosamine at the non-reducing end.</text>
        <dbReference type="EC" id="4.2.2.29"/>
    </reaction>
</comment>
<evidence type="ECO:0000256" key="8">
    <source>
        <dbReference type="SAM" id="MobiDB-lite"/>
    </source>
</evidence>
<protein>
    <recommendedName>
        <fullName evidence="7">Endolytic murein transglycosylase</fullName>
        <ecNumber evidence="7">4.2.2.29</ecNumber>
    </recommendedName>
    <alternativeName>
        <fullName evidence="7">Peptidoglycan lytic transglycosylase</fullName>
    </alternativeName>
    <alternativeName>
        <fullName evidence="7">Peptidoglycan polymerization terminase</fullName>
    </alternativeName>
</protein>
<dbReference type="HAMAP" id="MF_02065">
    <property type="entry name" value="MltG"/>
    <property type="match status" value="1"/>
</dbReference>
<dbReference type="InterPro" id="IPR003770">
    <property type="entry name" value="MLTG-like"/>
</dbReference>
<evidence type="ECO:0000256" key="2">
    <source>
        <dbReference type="ARBA" id="ARBA00022692"/>
    </source>
</evidence>
<dbReference type="Proteomes" id="UP001597351">
    <property type="component" value="Unassembled WGS sequence"/>
</dbReference>
<keyword evidence="4 7" id="KW-0472">Membrane</keyword>
<accession>A0ABW4TKM8</accession>
<feature type="site" description="Important for catalytic activity" evidence="7">
    <location>
        <position position="262"/>
    </location>
</feature>
<evidence type="ECO:0000256" key="3">
    <source>
        <dbReference type="ARBA" id="ARBA00022989"/>
    </source>
</evidence>
<comment type="function">
    <text evidence="7">Functions as a peptidoglycan terminase that cleaves nascent peptidoglycan strands endolytically to terminate their elongation.</text>
</comment>
<dbReference type="NCBIfam" id="TIGR00247">
    <property type="entry name" value="endolytic transglycosylase MltG"/>
    <property type="match status" value="1"/>
</dbReference>
<evidence type="ECO:0000256" key="7">
    <source>
        <dbReference type="HAMAP-Rule" id="MF_02065"/>
    </source>
</evidence>
<evidence type="ECO:0000256" key="5">
    <source>
        <dbReference type="ARBA" id="ARBA00023239"/>
    </source>
</evidence>
<dbReference type="Pfam" id="PF02618">
    <property type="entry name" value="YceG"/>
    <property type="match status" value="1"/>
</dbReference>
<proteinExistence type="inferred from homology"/>
<keyword evidence="3 7" id="KW-1133">Transmembrane helix</keyword>
<dbReference type="CDD" id="cd08010">
    <property type="entry name" value="MltG_like"/>
    <property type="match status" value="1"/>
</dbReference>
<keyword evidence="6 7" id="KW-0961">Cell wall biogenesis/degradation</keyword>
<sequence length="391" mass="41980">MNQDDQHLSDPAAVVPGVEPDVPAEGGRRRKRSRKLPGCLAALVALAILVGGLYFGVTKGVDLLRDQFADPEDYPGPGQGKVNFQVEEGDTLSEMGRNLKSAGVVASVQAFINAANGDPESSGIQVGYYKLKKEMAAADALDVLVDPQNILKNTVTVPEGLRVVDIVKVLAKNTDFTKGQYEKVLDQPGRLGLPGYAGGDPEGYLFPSTYDLPPDATARSIIVAMVDRWQQAADEAGLEEKAAAMGYTPHELMTVASLVESEAGRQEDRGKVAQVIYNRLTGDETNGLLQIDATVNFAADQSLGAVPTEADLQIDSPYNTYLNPGLPPGPIEAPGDAAIEAAANPTDGPWYYYVTVNLRTGETKFAETYDEFLTYKNELRDYCENESQGAC</sequence>
<comment type="similarity">
    <text evidence="7">Belongs to the transglycosylase MltG family.</text>
</comment>
<keyword evidence="5 7" id="KW-0456">Lyase</keyword>
<feature type="region of interest" description="Disordered" evidence="8">
    <location>
        <begin position="1"/>
        <end position="31"/>
    </location>
</feature>
<evidence type="ECO:0000256" key="1">
    <source>
        <dbReference type="ARBA" id="ARBA00022475"/>
    </source>
</evidence>
<comment type="caution">
    <text evidence="9">The sequence shown here is derived from an EMBL/GenBank/DDBJ whole genome shotgun (WGS) entry which is preliminary data.</text>
</comment>
<dbReference type="EC" id="4.2.2.29" evidence="7"/>
<dbReference type="Gene3D" id="3.30.1490.480">
    <property type="entry name" value="Endolytic murein transglycosylase"/>
    <property type="match status" value="1"/>
</dbReference>
<gene>
    <name evidence="7 9" type="primary">mltG</name>
    <name evidence="9" type="ORF">ACFSDE_04060</name>
</gene>
<name>A0ABW4TKM8_9ACTN</name>
<reference evidence="10" key="1">
    <citation type="journal article" date="2019" name="Int. J. Syst. Evol. Microbiol.">
        <title>The Global Catalogue of Microorganisms (GCM) 10K type strain sequencing project: providing services to taxonomists for standard genome sequencing and annotation.</title>
        <authorList>
            <consortium name="The Broad Institute Genomics Platform"/>
            <consortium name="The Broad Institute Genome Sequencing Center for Infectious Disease"/>
            <person name="Wu L."/>
            <person name="Ma J."/>
        </authorList>
    </citation>
    <scope>NUCLEOTIDE SEQUENCE [LARGE SCALE GENOMIC DNA]</scope>
    <source>
        <strain evidence="10">CGMCC 1.12477</strain>
    </source>
</reference>
<evidence type="ECO:0000313" key="9">
    <source>
        <dbReference type="EMBL" id="MFD1945953.1"/>
    </source>
</evidence>
<evidence type="ECO:0000313" key="10">
    <source>
        <dbReference type="Proteomes" id="UP001597351"/>
    </source>
</evidence>
<dbReference type="PANTHER" id="PTHR30518">
    <property type="entry name" value="ENDOLYTIC MUREIN TRANSGLYCOSYLASE"/>
    <property type="match status" value="1"/>
</dbReference>